<proteinExistence type="predicted"/>
<protein>
    <submittedName>
        <fullName evidence="1">Uncharacterized protein</fullName>
    </submittedName>
</protein>
<keyword evidence="2" id="KW-1185">Reference proteome</keyword>
<dbReference type="STRING" id="28066.RF819_07010"/>
<name>A0A1T1AQZ4_RHOFE</name>
<dbReference type="AlphaFoldDB" id="A0A1T1AQZ4"/>
<gene>
    <name evidence="1" type="ORF">RF819_07010</name>
</gene>
<dbReference type="Proteomes" id="UP000190750">
    <property type="component" value="Unassembled WGS sequence"/>
</dbReference>
<sequence>MKHLCGGTCSISITTTMRYTTRVRSGLGTRFLPIATPTVLVIWNQTEVLDTRLRLVDSLPFAAAWFDSDVFHFNKDTT</sequence>
<organism evidence="1 2">
    <name type="scientific">Rhodoferax fermentans</name>
    <dbReference type="NCBI Taxonomy" id="28066"/>
    <lineage>
        <taxon>Bacteria</taxon>
        <taxon>Pseudomonadati</taxon>
        <taxon>Pseudomonadota</taxon>
        <taxon>Betaproteobacteria</taxon>
        <taxon>Burkholderiales</taxon>
        <taxon>Comamonadaceae</taxon>
        <taxon>Rhodoferax</taxon>
    </lineage>
</organism>
<dbReference type="EMBL" id="MTJN01000002">
    <property type="protein sequence ID" value="OOV06514.1"/>
    <property type="molecule type" value="Genomic_DNA"/>
</dbReference>
<evidence type="ECO:0000313" key="2">
    <source>
        <dbReference type="Proteomes" id="UP000190750"/>
    </source>
</evidence>
<comment type="caution">
    <text evidence="1">The sequence shown here is derived from an EMBL/GenBank/DDBJ whole genome shotgun (WGS) entry which is preliminary data.</text>
</comment>
<reference evidence="1 2" key="1">
    <citation type="submission" date="2017-01" db="EMBL/GenBank/DDBJ databases">
        <title>Genome sequencing of Rhodoferax fermentans JCM 7819.</title>
        <authorList>
            <person name="Kim Y.J."/>
            <person name="Farh M.E.-A."/>
            <person name="Yang D.-C."/>
        </authorList>
    </citation>
    <scope>NUCLEOTIDE SEQUENCE [LARGE SCALE GENOMIC DNA]</scope>
    <source>
        <strain evidence="1 2">JCM 7819</strain>
    </source>
</reference>
<accession>A0A1T1AQZ4</accession>
<evidence type="ECO:0000313" key="1">
    <source>
        <dbReference type="EMBL" id="OOV06514.1"/>
    </source>
</evidence>